<dbReference type="FunFam" id="3.90.70.10:FF:000092">
    <property type="entry name" value="Ubiquitin carboxyl-terminal hydrolase"/>
    <property type="match status" value="1"/>
</dbReference>
<dbReference type="RefSeq" id="XP_013409689.1">
    <property type="nucleotide sequence ID" value="XM_013554235.1"/>
</dbReference>
<dbReference type="OrthoDB" id="429671at2759"/>
<feature type="compositionally biased region" description="Polar residues" evidence="8">
    <location>
        <begin position="403"/>
        <end position="427"/>
    </location>
</feature>
<dbReference type="GO" id="GO:0010506">
    <property type="term" value="P:regulation of autophagy"/>
    <property type="evidence" value="ECO:0007669"/>
    <property type="project" value="TreeGrafter"/>
</dbReference>
<feature type="compositionally biased region" description="Basic and acidic residues" evidence="8">
    <location>
        <begin position="115"/>
        <end position="132"/>
    </location>
</feature>
<dbReference type="Gene3D" id="3.90.70.10">
    <property type="entry name" value="Cysteine proteinases"/>
    <property type="match status" value="1"/>
</dbReference>
<proteinExistence type="inferred from homology"/>
<dbReference type="GO" id="GO:0030330">
    <property type="term" value="P:DNA damage response, signal transduction by p53 class mediator"/>
    <property type="evidence" value="ECO:0007669"/>
    <property type="project" value="TreeGrafter"/>
</dbReference>
<evidence type="ECO:0000256" key="8">
    <source>
        <dbReference type="SAM" id="MobiDB-lite"/>
    </source>
</evidence>
<dbReference type="STRING" id="7574.A0A1S3JIG1"/>
<dbReference type="SUPFAM" id="SSF54001">
    <property type="entry name" value="Cysteine proteinases"/>
    <property type="match status" value="1"/>
</dbReference>
<dbReference type="InParanoid" id="A0A1S3JIG1"/>
<evidence type="ECO:0000259" key="9">
    <source>
        <dbReference type="PROSITE" id="PS50235"/>
    </source>
</evidence>
<evidence type="ECO:0000256" key="5">
    <source>
        <dbReference type="ARBA" id="ARBA00022801"/>
    </source>
</evidence>
<feature type="compositionally biased region" description="Polar residues" evidence="8">
    <location>
        <begin position="454"/>
        <end position="464"/>
    </location>
</feature>
<dbReference type="PROSITE" id="PS00972">
    <property type="entry name" value="USP_1"/>
    <property type="match status" value="1"/>
</dbReference>
<sequence length="900" mass="97706">MDSSSQEISFLDLGNLSPDEESQLIGILYEPKDNYPIEFPWTEPNCGDQGGQGDGSQGAERGHGPVQYQNDHGHFAATLGITFGDVGDELFTASGYSPLPVQTDQYSSANLYTNQRDDSVQSDDGGKGGAKERRNKKKRPPGYYELIDQKQKGQQVAGVPGSHTGQNPTGQHVDHLGQVASQFVGMHREGQCPPGPVSLAKTSGSTYRLGSGGQTGAYMDTKPPGGQENYGAYMNVEPPEVVMSVKHSAPHVGSEPGNSIQNSTSHSNAMKTSVHSPSIPQQGSDMNEASQAIEGQLTPGPGQTVTSLSSVLDRKNMSKDSVINTDSRGLENRTGSEGIHSGKVVVEGNNVKPHVVDEEGNFMNENQEINVSKSSDGTCEPRSDGILSDTTAVSTDDHKLDSNDVNNTQASQDASEITQNAAASQDGQPPEGGNGAAQKPTSWASLFRGGSSQQSVTYVVNSEEQQGEKAKSPSPAKPEEPLPEPVTVSASEDKKAKKVGELLLGAVVSHRPAPLQPRGLVNRGNWCYINATLQALMACPPFYNLLKQMPAFFSARNRGPSSTPILDSFVELANEFVPYQYPKGKKNKGVQDINPGKPFEPVNVYKMLQLIKSNNFMHGKQEDAEEFLSCVLNGLHDEMLAAINEVDGRNIDADPEKSMNGDTQVMDGEAAEGEEEGEDEWEQVGRRNKSVVTRMSKFAHSPITEIFGGSIRSALYQHGSKESATLESFLTLQLDIQNEKVQSVKEAIASLATKESLQGFTCSKTKMEVEASRRTTLEELPPVLVLHLKCFVYDKNGGSQKVVKHVEYGVDLEVSRDLLSPNVRSKLPTGQRTYKLFAVVYHHGKNATGGHYTTDIYHNGINGWMRIDDSTVKVVTVPQLMKYSPPRVPYLLYYRRCDLI</sequence>
<dbReference type="CDD" id="cd02257">
    <property type="entry name" value="Peptidase_C19"/>
    <property type="match status" value="1"/>
</dbReference>
<keyword evidence="4 7" id="KW-0833">Ubl conjugation pathway</keyword>
<dbReference type="Proteomes" id="UP000085678">
    <property type="component" value="Unplaced"/>
</dbReference>
<feature type="region of interest" description="Disordered" evidence="8">
    <location>
        <begin position="357"/>
        <end position="442"/>
    </location>
</feature>
<dbReference type="InterPro" id="IPR050164">
    <property type="entry name" value="Peptidase_C19"/>
</dbReference>
<evidence type="ECO:0000256" key="4">
    <source>
        <dbReference type="ARBA" id="ARBA00022786"/>
    </source>
</evidence>
<gene>
    <name evidence="11" type="primary">LOC106173194</name>
</gene>
<feature type="region of interest" description="Disordered" evidence="8">
    <location>
        <begin position="41"/>
        <end position="69"/>
    </location>
</feature>
<feature type="region of interest" description="Disordered" evidence="8">
    <location>
        <begin position="113"/>
        <end position="142"/>
    </location>
</feature>
<dbReference type="GO" id="GO:0016579">
    <property type="term" value="P:protein deubiquitination"/>
    <property type="evidence" value="ECO:0007669"/>
    <property type="project" value="InterPro"/>
</dbReference>
<dbReference type="Pfam" id="PF00443">
    <property type="entry name" value="UCH"/>
    <property type="match status" value="1"/>
</dbReference>
<reference evidence="11" key="1">
    <citation type="submission" date="2025-08" db="UniProtKB">
        <authorList>
            <consortium name="RefSeq"/>
        </authorList>
    </citation>
    <scope>IDENTIFICATION</scope>
    <source>
        <tissue evidence="11">Gonads</tissue>
    </source>
</reference>
<comment type="similarity">
    <text evidence="2">Belongs to the peptidase C19 family. USP10 subfamily.</text>
</comment>
<organism evidence="10 11">
    <name type="scientific">Lingula anatina</name>
    <name type="common">Brachiopod</name>
    <name type="synonym">Lingula unguis</name>
    <dbReference type="NCBI Taxonomy" id="7574"/>
    <lineage>
        <taxon>Eukaryota</taxon>
        <taxon>Metazoa</taxon>
        <taxon>Spiralia</taxon>
        <taxon>Lophotrochozoa</taxon>
        <taxon>Brachiopoda</taxon>
        <taxon>Linguliformea</taxon>
        <taxon>Lingulata</taxon>
        <taxon>Lingulida</taxon>
        <taxon>Linguloidea</taxon>
        <taxon>Lingulidae</taxon>
        <taxon>Lingula</taxon>
    </lineage>
</organism>
<evidence type="ECO:0000256" key="1">
    <source>
        <dbReference type="ARBA" id="ARBA00000707"/>
    </source>
</evidence>
<dbReference type="PANTHER" id="PTHR24006">
    <property type="entry name" value="UBIQUITIN CARBOXYL-TERMINAL HYDROLASE"/>
    <property type="match status" value="1"/>
</dbReference>
<dbReference type="GO" id="GO:0005634">
    <property type="term" value="C:nucleus"/>
    <property type="evidence" value="ECO:0007669"/>
    <property type="project" value="TreeGrafter"/>
</dbReference>
<dbReference type="PANTHER" id="PTHR24006:SF687">
    <property type="entry name" value="UBIQUITIN CARBOXYL-TERMINAL HYDROLASE 10"/>
    <property type="match status" value="1"/>
</dbReference>
<dbReference type="GO" id="GO:0006508">
    <property type="term" value="P:proteolysis"/>
    <property type="evidence" value="ECO:0007669"/>
    <property type="project" value="UniProtKB-KW"/>
</dbReference>
<feature type="domain" description="USP" evidence="9">
    <location>
        <begin position="518"/>
        <end position="897"/>
    </location>
</feature>
<evidence type="ECO:0000256" key="3">
    <source>
        <dbReference type="ARBA" id="ARBA00022670"/>
    </source>
</evidence>
<dbReference type="GO" id="GO:0005829">
    <property type="term" value="C:cytosol"/>
    <property type="evidence" value="ECO:0007669"/>
    <property type="project" value="TreeGrafter"/>
</dbReference>
<keyword evidence="10" id="KW-1185">Reference proteome</keyword>
<feature type="region of interest" description="Disordered" evidence="8">
    <location>
        <begin position="249"/>
        <end position="288"/>
    </location>
</feature>
<protein>
    <recommendedName>
        <fullName evidence="7">Ubiquitin carboxyl-terminal hydrolase</fullName>
        <ecNumber evidence="7">3.4.19.12</ecNumber>
    </recommendedName>
</protein>
<dbReference type="PROSITE" id="PS00973">
    <property type="entry name" value="USP_2"/>
    <property type="match status" value="1"/>
</dbReference>
<evidence type="ECO:0000256" key="2">
    <source>
        <dbReference type="ARBA" id="ARBA00005427"/>
    </source>
</evidence>
<evidence type="ECO:0000256" key="6">
    <source>
        <dbReference type="ARBA" id="ARBA00022807"/>
    </source>
</evidence>
<dbReference type="InterPro" id="IPR038765">
    <property type="entry name" value="Papain-like_cys_pep_sf"/>
</dbReference>
<keyword evidence="6 7" id="KW-0788">Thiol protease</keyword>
<dbReference type="AlphaFoldDB" id="A0A1S3JIG1"/>
<name>A0A1S3JIG1_LINAN</name>
<keyword evidence="5 7" id="KW-0378">Hydrolase</keyword>
<feature type="compositionally biased region" description="Polar residues" evidence="8">
    <location>
        <begin position="363"/>
        <end position="377"/>
    </location>
</feature>
<feature type="compositionally biased region" description="Acidic residues" evidence="8">
    <location>
        <begin position="669"/>
        <end position="679"/>
    </location>
</feature>
<feature type="region of interest" description="Disordered" evidence="8">
    <location>
        <begin position="454"/>
        <end position="494"/>
    </location>
</feature>
<comment type="catalytic activity">
    <reaction evidence="1 7">
        <text>Thiol-dependent hydrolysis of ester, thioester, amide, peptide and isopeptide bonds formed by the C-terminal Gly of ubiquitin (a 76-residue protein attached to proteins as an intracellular targeting signal).</text>
        <dbReference type="EC" id="3.4.19.12"/>
    </reaction>
</comment>
<evidence type="ECO:0000256" key="7">
    <source>
        <dbReference type="RuleBase" id="RU366025"/>
    </source>
</evidence>
<evidence type="ECO:0000313" key="11">
    <source>
        <dbReference type="RefSeq" id="XP_013409689.1"/>
    </source>
</evidence>
<feature type="region of interest" description="Disordered" evidence="8">
    <location>
        <begin position="654"/>
        <end position="679"/>
    </location>
</feature>
<dbReference type="KEGG" id="lak:106173194"/>
<dbReference type="PROSITE" id="PS50235">
    <property type="entry name" value="USP_3"/>
    <property type="match status" value="1"/>
</dbReference>
<dbReference type="EC" id="3.4.19.12" evidence="7"/>
<evidence type="ECO:0000313" key="10">
    <source>
        <dbReference type="Proteomes" id="UP000085678"/>
    </source>
</evidence>
<keyword evidence="3 7" id="KW-0645">Protease</keyword>
<dbReference type="InterPro" id="IPR001394">
    <property type="entry name" value="Peptidase_C19_UCH"/>
</dbReference>
<dbReference type="InterPro" id="IPR018200">
    <property type="entry name" value="USP_CS"/>
</dbReference>
<dbReference type="InterPro" id="IPR028889">
    <property type="entry name" value="USP"/>
</dbReference>
<accession>A0A1S3JIG1</accession>
<feature type="compositionally biased region" description="Polar residues" evidence="8">
    <location>
        <begin position="256"/>
        <end position="288"/>
    </location>
</feature>
<dbReference type="GeneID" id="106173194"/>
<dbReference type="GO" id="GO:0004843">
    <property type="term" value="F:cysteine-type deubiquitinase activity"/>
    <property type="evidence" value="ECO:0007669"/>
    <property type="project" value="UniProtKB-UniRule"/>
</dbReference>